<gene>
    <name evidence="1" type="ORF">K452DRAFT_68271</name>
</gene>
<proteinExistence type="predicted"/>
<organism evidence="1 2">
    <name type="scientific">Aplosporella prunicola CBS 121167</name>
    <dbReference type="NCBI Taxonomy" id="1176127"/>
    <lineage>
        <taxon>Eukaryota</taxon>
        <taxon>Fungi</taxon>
        <taxon>Dikarya</taxon>
        <taxon>Ascomycota</taxon>
        <taxon>Pezizomycotina</taxon>
        <taxon>Dothideomycetes</taxon>
        <taxon>Dothideomycetes incertae sedis</taxon>
        <taxon>Botryosphaeriales</taxon>
        <taxon>Aplosporellaceae</taxon>
        <taxon>Aplosporella</taxon>
    </lineage>
</organism>
<evidence type="ECO:0000313" key="2">
    <source>
        <dbReference type="Proteomes" id="UP000799438"/>
    </source>
</evidence>
<dbReference type="EMBL" id="ML995475">
    <property type="protein sequence ID" value="KAF2146612.1"/>
    <property type="molecule type" value="Genomic_DNA"/>
</dbReference>
<dbReference type="GeneID" id="54304535"/>
<sequence length="110" mass="12865">MEKRQIGTFPTPIPFILCRFCRFFTFVITSLWFPSFCRIDGRLVYFAELSHKAISVFFTFFPCFPNATRKTCLQGGHLYYISLMNRGARGSDIIYYLRLVVLLSLTMQPL</sequence>
<dbReference type="RefSeq" id="XP_033402321.1">
    <property type="nucleotide sequence ID" value="XM_033547028.1"/>
</dbReference>
<protein>
    <submittedName>
        <fullName evidence="1">Uncharacterized protein</fullName>
    </submittedName>
</protein>
<keyword evidence="2" id="KW-1185">Reference proteome</keyword>
<dbReference type="AlphaFoldDB" id="A0A6A6BR73"/>
<accession>A0A6A6BR73</accession>
<name>A0A6A6BR73_9PEZI</name>
<dbReference type="Proteomes" id="UP000799438">
    <property type="component" value="Unassembled WGS sequence"/>
</dbReference>
<reference evidence="1" key="1">
    <citation type="journal article" date="2020" name="Stud. Mycol.">
        <title>101 Dothideomycetes genomes: a test case for predicting lifestyles and emergence of pathogens.</title>
        <authorList>
            <person name="Haridas S."/>
            <person name="Albert R."/>
            <person name="Binder M."/>
            <person name="Bloem J."/>
            <person name="Labutti K."/>
            <person name="Salamov A."/>
            <person name="Andreopoulos B."/>
            <person name="Baker S."/>
            <person name="Barry K."/>
            <person name="Bills G."/>
            <person name="Bluhm B."/>
            <person name="Cannon C."/>
            <person name="Castanera R."/>
            <person name="Culley D."/>
            <person name="Daum C."/>
            <person name="Ezra D."/>
            <person name="Gonzalez J."/>
            <person name="Henrissat B."/>
            <person name="Kuo A."/>
            <person name="Liang C."/>
            <person name="Lipzen A."/>
            <person name="Lutzoni F."/>
            <person name="Magnuson J."/>
            <person name="Mondo S."/>
            <person name="Nolan M."/>
            <person name="Ohm R."/>
            <person name="Pangilinan J."/>
            <person name="Park H.-J."/>
            <person name="Ramirez L."/>
            <person name="Alfaro M."/>
            <person name="Sun H."/>
            <person name="Tritt A."/>
            <person name="Yoshinaga Y."/>
            <person name="Zwiers L.-H."/>
            <person name="Turgeon B."/>
            <person name="Goodwin S."/>
            <person name="Spatafora J."/>
            <person name="Crous P."/>
            <person name="Grigoriev I."/>
        </authorList>
    </citation>
    <scope>NUCLEOTIDE SEQUENCE</scope>
    <source>
        <strain evidence="1">CBS 121167</strain>
    </source>
</reference>
<evidence type="ECO:0000313" key="1">
    <source>
        <dbReference type="EMBL" id="KAF2146612.1"/>
    </source>
</evidence>